<comment type="cofactor">
    <cofactor evidence="2">
        <name>Mg(2+)</name>
        <dbReference type="ChEBI" id="CHEBI:18420"/>
    </cofactor>
</comment>
<reference evidence="10" key="2">
    <citation type="journal article" date="2021" name="PeerJ">
        <title>Extensive microbial diversity within the chicken gut microbiome revealed by metagenomics and culture.</title>
        <authorList>
            <person name="Gilroy R."/>
            <person name="Ravi A."/>
            <person name="Getino M."/>
            <person name="Pursley I."/>
            <person name="Horton D.L."/>
            <person name="Alikhan N.F."/>
            <person name="Baker D."/>
            <person name="Gharbi K."/>
            <person name="Hall N."/>
            <person name="Watson M."/>
            <person name="Adriaenssens E.M."/>
            <person name="Foster-Nyarko E."/>
            <person name="Jarju S."/>
            <person name="Secka A."/>
            <person name="Antonio M."/>
            <person name="Oren A."/>
            <person name="Chaudhuri R.R."/>
            <person name="La Ragione R."/>
            <person name="Hildebrand F."/>
            <person name="Pallen M.J."/>
        </authorList>
    </citation>
    <scope>NUCLEOTIDE SEQUENCE</scope>
    <source>
        <strain evidence="10">1748</strain>
    </source>
</reference>
<keyword evidence="6" id="KW-0645">Protease</keyword>
<comment type="caution">
    <text evidence="10">The sequence shown here is derived from an EMBL/GenBank/DDBJ whole genome shotgun (WGS) entry which is preliminary data.</text>
</comment>
<keyword evidence="8" id="KW-0378">Hydrolase</keyword>
<comment type="similarity">
    <text evidence="4">Belongs to the peptidase M29 family.</text>
</comment>
<keyword evidence="9" id="KW-0482">Metalloprotease</keyword>
<dbReference type="EMBL" id="JADING010000108">
    <property type="protein sequence ID" value="MBO8414570.1"/>
    <property type="molecule type" value="Genomic_DNA"/>
</dbReference>
<evidence type="ECO:0000256" key="8">
    <source>
        <dbReference type="ARBA" id="ARBA00022801"/>
    </source>
</evidence>
<evidence type="ECO:0000256" key="7">
    <source>
        <dbReference type="ARBA" id="ARBA00022723"/>
    </source>
</evidence>
<dbReference type="PRINTS" id="PR00919">
    <property type="entry name" value="THERMOPTASE"/>
</dbReference>
<dbReference type="AlphaFoldDB" id="A0A9D9D9S1"/>
<gene>
    <name evidence="10" type="ORF">IAC78_03785</name>
</gene>
<keyword evidence="7" id="KW-0479">Metal-binding</keyword>
<dbReference type="GO" id="GO:0046872">
    <property type="term" value="F:metal ion binding"/>
    <property type="evidence" value="ECO:0007669"/>
    <property type="project" value="UniProtKB-KW"/>
</dbReference>
<dbReference type="PANTHER" id="PTHR34448:SF3">
    <property type="entry name" value="AMINOPEPTIDASE AMPS"/>
    <property type="match status" value="1"/>
</dbReference>
<reference evidence="10" key="1">
    <citation type="submission" date="2020-10" db="EMBL/GenBank/DDBJ databases">
        <authorList>
            <person name="Gilroy R."/>
        </authorList>
    </citation>
    <scope>NUCLEOTIDE SEQUENCE</scope>
    <source>
        <strain evidence="10">1748</strain>
    </source>
</reference>
<evidence type="ECO:0000256" key="9">
    <source>
        <dbReference type="ARBA" id="ARBA00023049"/>
    </source>
</evidence>
<comment type="cofactor">
    <cofactor evidence="1">
        <name>Co(2+)</name>
        <dbReference type="ChEBI" id="CHEBI:48828"/>
    </cofactor>
</comment>
<accession>A0A9D9D9S1</accession>
<evidence type="ECO:0000256" key="2">
    <source>
        <dbReference type="ARBA" id="ARBA00001946"/>
    </source>
</evidence>
<keyword evidence="5 10" id="KW-0031">Aminopeptidase</keyword>
<evidence type="ECO:0000313" key="10">
    <source>
        <dbReference type="EMBL" id="MBO8414570.1"/>
    </source>
</evidence>
<organism evidence="10 11">
    <name type="scientific">Candidatus Scatoplasma merdavium</name>
    <dbReference type="NCBI Taxonomy" id="2840932"/>
    <lineage>
        <taxon>Bacteria</taxon>
        <taxon>Bacillati</taxon>
        <taxon>Bacillota</taxon>
        <taxon>Bacilli</taxon>
        <taxon>Bacillales</taxon>
        <taxon>Candidatus Scatoplasma</taxon>
    </lineage>
</organism>
<comment type="cofactor">
    <cofactor evidence="3">
        <name>Zn(2+)</name>
        <dbReference type="ChEBI" id="CHEBI:29105"/>
    </cofactor>
</comment>
<evidence type="ECO:0000256" key="4">
    <source>
        <dbReference type="ARBA" id="ARBA00008236"/>
    </source>
</evidence>
<evidence type="ECO:0000256" key="1">
    <source>
        <dbReference type="ARBA" id="ARBA00001941"/>
    </source>
</evidence>
<dbReference type="SUPFAM" id="SSF144052">
    <property type="entry name" value="Thermophilic metalloprotease-like"/>
    <property type="match status" value="1"/>
</dbReference>
<dbReference type="Gene3D" id="3.40.1830.10">
    <property type="entry name" value="Thermophilic metalloprotease (M29)"/>
    <property type="match status" value="1"/>
</dbReference>
<proteinExistence type="inferred from homology"/>
<dbReference type="Proteomes" id="UP000823629">
    <property type="component" value="Unassembled WGS sequence"/>
</dbReference>
<dbReference type="GO" id="GO:0006508">
    <property type="term" value="P:proteolysis"/>
    <property type="evidence" value="ECO:0007669"/>
    <property type="project" value="UniProtKB-KW"/>
</dbReference>
<dbReference type="GO" id="GO:0008237">
    <property type="term" value="F:metallopeptidase activity"/>
    <property type="evidence" value="ECO:0007669"/>
    <property type="project" value="UniProtKB-KW"/>
</dbReference>
<evidence type="ECO:0000256" key="5">
    <source>
        <dbReference type="ARBA" id="ARBA00022438"/>
    </source>
</evidence>
<evidence type="ECO:0000256" key="3">
    <source>
        <dbReference type="ARBA" id="ARBA00001947"/>
    </source>
</evidence>
<dbReference type="InterPro" id="IPR000787">
    <property type="entry name" value="Peptidase_M29"/>
</dbReference>
<dbReference type="InterPro" id="IPR052170">
    <property type="entry name" value="M29_Exopeptidase"/>
</dbReference>
<sequence length="412" mass="47017">MKKALMMKKYADLIAEVGINCNPKQDVYIVADVQMATFVRYLVMRLYAKKARSVEVDYYDTQIDKQSLMRQSITKLSQVSEWEVLKMKERTDRHFAKITLVGSDPMAYKEVSSSHIKAYSSKRAEILRPYRDKYSSNELAWCVAACPTPAWAKRVFPHLSRTQAEMELWKKIYEACRIKEENDPVQEWKNHIASLNQRADALNKYHFVALRYNNSLGTNLTVGLEKDHIWVAAQSKQKFNDEFFTPNLPTEEIFTCPDANNINGICYSSKPLCYKGQMIDKFYFEFKDGKIVNYGAEVGYDTLKSIVETDEGSLSLGEAALVPYQSPISLQNIVYQETLFDENASCHLAIGDSYPETVTNYDELSEEEKKANGINSSLTHVDFMIGTKDLSIVGITADGREVQVFQDGNFVI</sequence>
<protein>
    <submittedName>
        <fullName evidence="10">Aminopeptidase</fullName>
    </submittedName>
</protein>
<dbReference type="PANTHER" id="PTHR34448">
    <property type="entry name" value="AMINOPEPTIDASE"/>
    <property type="match status" value="1"/>
</dbReference>
<dbReference type="InterPro" id="IPR035097">
    <property type="entry name" value="M29_N-terminal"/>
</dbReference>
<dbReference type="GO" id="GO:0004177">
    <property type="term" value="F:aminopeptidase activity"/>
    <property type="evidence" value="ECO:0007669"/>
    <property type="project" value="UniProtKB-KW"/>
</dbReference>
<evidence type="ECO:0000313" key="11">
    <source>
        <dbReference type="Proteomes" id="UP000823629"/>
    </source>
</evidence>
<dbReference type="Pfam" id="PF02073">
    <property type="entry name" value="Peptidase_M29"/>
    <property type="match status" value="1"/>
</dbReference>
<evidence type="ECO:0000256" key="6">
    <source>
        <dbReference type="ARBA" id="ARBA00022670"/>
    </source>
</evidence>
<name>A0A9D9D9S1_9BACL</name>